<organism evidence="13 14">
    <name type="scientific">Antrihabitans stalactiti</name>
    <dbReference type="NCBI Taxonomy" id="2584121"/>
    <lineage>
        <taxon>Bacteria</taxon>
        <taxon>Bacillati</taxon>
        <taxon>Actinomycetota</taxon>
        <taxon>Actinomycetes</taxon>
        <taxon>Mycobacteriales</taxon>
        <taxon>Nocardiaceae</taxon>
        <taxon>Antrihabitans</taxon>
    </lineage>
</organism>
<evidence type="ECO:0000256" key="9">
    <source>
        <dbReference type="ARBA" id="ARBA00023012"/>
    </source>
</evidence>
<evidence type="ECO:0000256" key="1">
    <source>
        <dbReference type="ARBA" id="ARBA00000085"/>
    </source>
</evidence>
<dbReference type="PRINTS" id="PR00344">
    <property type="entry name" value="BCTRLSENSOR"/>
</dbReference>
<accession>A0A848KPW5</accession>
<keyword evidence="6 11" id="KW-0812">Transmembrane</keyword>
<keyword evidence="10 11" id="KW-0472">Membrane</keyword>
<gene>
    <name evidence="13" type="ORF">FGL95_25115</name>
</gene>
<dbReference type="PANTHER" id="PTHR45436">
    <property type="entry name" value="SENSOR HISTIDINE KINASE YKOH"/>
    <property type="match status" value="1"/>
</dbReference>
<dbReference type="Gene3D" id="1.10.287.130">
    <property type="match status" value="1"/>
</dbReference>
<dbReference type="Pfam" id="PF02518">
    <property type="entry name" value="HATPase_c"/>
    <property type="match status" value="1"/>
</dbReference>
<dbReference type="EC" id="2.7.13.3" evidence="3"/>
<dbReference type="InterPro" id="IPR005467">
    <property type="entry name" value="His_kinase_dom"/>
</dbReference>
<evidence type="ECO:0000313" key="13">
    <source>
        <dbReference type="EMBL" id="NMN98330.1"/>
    </source>
</evidence>
<evidence type="ECO:0000256" key="10">
    <source>
        <dbReference type="ARBA" id="ARBA00023136"/>
    </source>
</evidence>
<dbReference type="PROSITE" id="PS50109">
    <property type="entry name" value="HIS_KIN"/>
    <property type="match status" value="1"/>
</dbReference>
<reference evidence="13 14" key="2">
    <citation type="submission" date="2020-06" db="EMBL/GenBank/DDBJ databases">
        <title>Antribacter stalactiti gen. nov., sp. nov., a new member of the family Nacardiaceae isolated from a cave.</title>
        <authorList>
            <person name="Kim I.S."/>
        </authorList>
    </citation>
    <scope>NUCLEOTIDE SEQUENCE [LARGE SCALE GENOMIC DNA]</scope>
    <source>
        <strain evidence="13 14">YC2-7</strain>
    </source>
</reference>
<dbReference type="InterPro" id="IPR036097">
    <property type="entry name" value="HisK_dim/P_sf"/>
</dbReference>
<dbReference type="InterPro" id="IPR003660">
    <property type="entry name" value="HAMP_dom"/>
</dbReference>
<proteinExistence type="predicted"/>
<evidence type="ECO:0000256" key="11">
    <source>
        <dbReference type="SAM" id="Phobius"/>
    </source>
</evidence>
<reference evidence="13 14" key="1">
    <citation type="submission" date="2019-05" db="EMBL/GenBank/DDBJ databases">
        <authorList>
            <person name="Lee S.D."/>
        </authorList>
    </citation>
    <scope>NUCLEOTIDE SEQUENCE [LARGE SCALE GENOMIC DNA]</scope>
    <source>
        <strain evidence="13 14">YC2-7</strain>
    </source>
</reference>
<comment type="subcellular location">
    <subcellularLocation>
        <location evidence="2">Cell membrane</location>
    </subcellularLocation>
</comment>
<dbReference type="InterPro" id="IPR036890">
    <property type="entry name" value="HATPase_C_sf"/>
</dbReference>
<evidence type="ECO:0000256" key="7">
    <source>
        <dbReference type="ARBA" id="ARBA00022777"/>
    </source>
</evidence>
<dbReference type="SMART" id="SM00387">
    <property type="entry name" value="HATPase_c"/>
    <property type="match status" value="1"/>
</dbReference>
<dbReference type="SMART" id="SM00304">
    <property type="entry name" value="HAMP"/>
    <property type="match status" value="1"/>
</dbReference>
<evidence type="ECO:0000313" key="14">
    <source>
        <dbReference type="Proteomes" id="UP000535543"/>
    </source>
</evidence>
<feature type="transmembrane region" description="Helical" evidence="11">
    <location>
        <begin position="153"/>
        <end position="181"/>
    </location>
</feature>
<feature type="domain" description="Histidine kinase" evidence="12">
    <location>
        <begin position="248"/>
        <end position="459"/>
    </location>
</feature>
<dbReference type="CDD" id="cd00075">
    <property type="entry name" value="HATPase"/>
    <property type="match status" value="1"/>
</dbReference>
<evidence type="ECO:0000256" key="4">
    <source>
        <dbReference type="ARBA" id="ARBA00022553"/>
    </source>
</evidence>
<dbReference type="InterPro" id="IPR003594">
    <property type="entry name" value="HATPase_dom"/>
</dbReference>
<feature type="transmembrane region" description="Helical" evidence="11">
    <location>
        <begin position="6"/>
        <end position="24"/>
    </location>
</feature>
<dbReference type="CDD" id="cd00082">
    <property type="entry name" value="HisKA"/>
    <property type="match status" value="1"/>
</dbReference>
<comment type="caution">
    <text evidence="13">The sequence shown here is derived from an EMBL/GenBank/DDBJ whole genome shotgun (WGS) entry which is preliminary data.</text>
</comment>
<evidence type="ECO:0000256" key="3">
    <source>
        <dbReference type="ARBA" id="ARBA00012438"/>
    </source>
</evidence>
<dbReference type="Gene3D" id="3.30.565.10">
    <property type="entry name" value="Histidine kinase-like ATPase, C-terminal domain"/>
    <property type="match status" value="1"/>
</dbReference>
<dbReference type="PANTHER" id="PTHR45436:SF5">
    <property type="entry name" value="SENSOR HISTIDINE KINASE TRCS"/>
    <property type="match status" value="1"/>
</dbReference>
<dbReference type="GO" id="GO:0000155">
    <property type="term" value="F:phosphorelay sensor kinase activity"/>
    <property type="evidence" value="ECO:0007669"/>
    <property type="project" value="InterPro"/>
</dbReference>
<sequence>MLVVLMIYSTIVVLALSVPLAVLVGRERVQRFSETRAAAATFFAELSSREDESGIPRIQESVQRYNSLYDEGIAIVDRTGAVRASAGLNVERADVQQAIAGALRNQRGFVPSGLTPWSQPSVLFAAPVGGGTQVDGAVVIAASTGPARRDVALAWMVIAGSALLILVTVAVIAAALSRWVVRPLTALSSRVHTFGDKFHDQVSIEESRSPEPPAYDGPPEVRELSGAFDAMAEDVESATTAQRRLVADTAHALRNPLAALRIRLDILGMRVPDSAASAHLKTTLEVDRLTTIVEDLLVLAAAETPAHTQSAGCDVGAAVAERVEFWSSAMTVAGITPRIAGSDETHLAALPQDDLIRILDALLSNATKYAGAGAEVEIGYRSLEHEVAIFVSDTGPGVPAEELPNIVDRFYRAASAPGTGTGLGLSIVHALTERAGGSLQVSGRRPSGLRIELQLPRTDALS</sequence>
<dbReference type="Gene3D" id="6.10.340.10">
    <property type="match status" value="1"/>
</dbReference>
<keyword evidence="8 11" id="KW-1133">Transmembrane helix</keyword>
<protein>
    <recommendedName>
        <fullName evidence="3">histidine kinase</fullName>
        <ecNumber evidence="3">2.7.13.3</ecNumber>
    </recommendedName>
</protein>
<dbReference type="SUPFAM" id="SSF47384">
    <property type="entry name" value="Homodimeric domain of signal transducing histidine kinase"/>
    <property type="match status" value="1"/>
</dbReference>
<dbReference type="GO" id="GO:0005886">
    <property type="term" value="C:plasma membrane"/>
    <property type="evidence" value="ECO:0007669"/>
    <property type="project" value="UniProtKB-SubCell"/>
</dbReference>
<dbReference type="SMART" id="SM00388">
    <property type="entry name" value="HisKA"/>
    <property type="match status" value="1"/>
</dbReference>
<dbReference type="AlphaFoldDB" id="A0A848KPW5"/>
<keyword evidence="4" id="KW-0597">Phosphoprotein</keyword>
<keyword evidence="9" id="KW-0902">Two-component regulatory system</keyword>
<comment type="catalytic activity">
    <reaction evidence="1">
        <text>ATP + protein L-histidine = ADP + protein N-phospho-L-histidine.</text>
        <dbReference type="EC" id="2.7.13.3"/>
    </reaction>
</comment>
<dbReference type="InterPro" id="IPR003661">
    <property type="entry name" value="HisK_dim/P_dom"/>
</dbReference>
<evidence type="ECO:0000256" key="2">
    <source>
        <dbReference type="ARBA" id="ARBA00004236"/>
    </source>
</evidence>
<dbReference type="SUPFAM" id="SSF55874">
    <property type="entry name" value="ATPase domain of HSP90 chaperone/DNA topoisomerase II/histidine kinase"/>
    <property type="match status" value="1"/>
</dbReference>
<keyword evidence="14" id="KW-1185">Reference proteome</keyword>
<name>A0A848KPW5_9NOCA</name>
<dbReference type="EMBL" id="VCQU01000010">
    <property type="protein sequence ID" value="NMN98330.1"/>
    <property type="molecule type" value="Genomic_DNA"/>
</dbReference>
<dbReference type="Proteomes" id="UP000535543">
    <property type="component" value="Unassembled WGS sequence"/>
</dbReference>
<evidence type="ECO:0000256" key="5">
    <source>
        <dbReference type="ARBA" id="ARBA00022679"/>
    </source>
</evidence>
<evidence type="ECO:0000256" key="8">
    <source>
        <dbReference type="ARBA" id="ARBA00022989"/>
    </source>
</evidence>
<evidence type="ECO:0000256" key="6">
    <source>
        <dbReference type="ARBA" id="ARBA00022692"/>
    </source>
</evidence>
<dbReference type="InterPro" id="IPR004358">
    <property type="entry name" value="Sig_transdc_His_kin-like_C"/>
</dbReference>
<dbReference type="Pfam" id="PF00512">
    <property type="entry name" value="HisKA"/>
    <property type="match status" value="1"/>
</dbReference>
<keyword evidence="7 13" id="KW-0418">Kinase</keyword>
<keyword evidence="5" id="KW-0808">Transferase</keyword>
<dbReference type="InterPro" id="IPR050428">
    <property type="entry name" value="TCS_sensor_his_kinase"/>
</dbReference>
<evidence type="ECO:0000259" key="12">
    <source>
        <dbReference type="PROSITE" id="PS50109"/>
    </source>
</evidence>